<feature type="transmembrane region" description="Helical" evidence="1">
    <location>
        <begin position="30"/>
        <end position="47"/>
    </location>
</feature>
<dbReference type="EMBL" id="BMJC01000001">
    <property type="protein sequence ID" value="GGA85399.1"/>
    <property type="molecule type" value="Genomic_DNA"/>
</dbReference>
<gene>
    <name evidence="2" type="ORF">GCM10011511_05550</name>
</gene>
<keyword evidence="1" id="KW-0812">Transmembrane</keyword>
<protein>
    <submittedName>
        <fullName evidence="2">Uncharacterized protein</fullName>
    </submittedName>
</protein>
<keyword evidence="3" id="KW-1185">Reference proteome</keyword>
<keyword evidence="1" id="KW-0472">Membrane</keyword>
<dbReference type="RefSeq" id="WP_188928320.1">
    <property type="nucleotide sequence ID" value="NZ_BMJC01000001.1"/>
</dbReference>
<dbReference type="Proteomes" id="UP000607559">
    <property type="component" value="Unassembled WGS sequence"/>
</dbReference>
<evidence type="ECO:0000313" key="3">
    <source>
        <dbReference type="Proteomes" id="UP000607559"/>
    </source>
</evidence>
<accession>A0A8J2U7U3</accession>
<evidence type="ECO:0000256" key="1">
    <source>
        <dbReference type="SAM" id="Phobius"/>
    </source>
</evidence>
<dbReference type="AlphaFoldDB" id="A0A8J2U7U3"/>
<reference evidence="2" key="2">
    <citation type="submission" date="2020-09" db="EMBL/GenBank/DDBJ databases">
        <authorList>
            <person name="Sun Q."/>
            <person name="Zhou Y."/>
        </authorList>
    </citation>
    <scope>NUCLEOTIDE SEQUENCE</scope>
    <source>
        <strain evidence="2">CGMCC 1.15448</strain>
    </source>
</reference>
<organism evidence="2 3">
    <name type="scientific">Puia dinghuensis</name>
    <dbReference type="NCBI Taxonomy" id="1792502"/>
    <lineage>
        <taxon>Bacteria</taxon>
        <taxon>Pseudomonadati</taxon>
        <taxon>Bacteroidota</taxon>
        <taxon>Chitinophagia</taxon>
        <taxon>Chitinophagales</taxon>
        <taxon>Chitinophagaceae</taxon>
        <taxon>Puia</taxon>
    </lineage>
</organism>
<proteinExistence type="predicted"/>
<sequence length="75" mass="8418">MKTFFAFLTLPVIFLFCFLAAKCYVAGQYFVAYALIASWFASFTLWIQTVGGLFQKPVVVAPRVPRAYIAGAKNR</sequence>
<keyword evidence="1" id="KW-1133">Transmembrane helix</keyword>
<evidence type="ECO:0000313" key="2">
    <source>
        <dbReference type="EMBL" id="GGA85399.1"/>
    </source>
</evidence>
<comment type="caution">
    <text evidence="2">The sequence shown here is derived from an EMBL/GenBank/DDBJ whole genome shotgun (WGS) entry which is preliminary data.</text>
</comment>
<reference evidence="2" key="1">
    <citation type="journal article" date="2014" name="Int. J. Syst. Evol. Microbiol.">
        <title>Complete genome sequence of Corynebacterium casei LMG S-19264T (=DSM 44701T), isolated from a smear-ripened cheese.</title>
        <authorList>
            <consortium name="US DOE Joint Genome Institute (JGI-PGF)"/>
            <person name="Walter F."/>
            <person name="Albersmeier A."/>
            <person name="Kalinowski J."/>
            <person name="Ruckert C."/>
        </authorList>
    </citation>
    <scope>NUCLEOTIDE SEQUENCE</scope>
    <source>
        <strain evidence="2">CGMCC 1.15448</strain>
    </source>
</reference>
<name>A0A8J2U7U3_9BACT</name>